<feature type="transmembrane region" description="Helical" evidence="4">
    <location>
        <begin position="335"/>
        <end position="356"/>
    </location>
</feature>
<reference evidence="7" key="1">
    <citation type="journal article" date="2019" name="Int. J. Syst. Evol. Microbiol.">
        <title>The Global Catalogue of Microorganisms (GCM) 10K type strain sequencing project: providing services to taxonomists for standard genome sequencing and annotation.</title>
        <authorList>
            <consortium name="The Broad Institute Genomics Platform"/>
            <consortium name="The Broad Institute Genome Sequencing Center for Infectious Disease"/>
            <person name="Wu L."/>
            <person name="Ma J."/>
        </authorList>
    </citation>
    <scope>NUCLEOTIDE SEQUENCE [LARGE SCALE GENOMIC DNA]</scope>
    <source>
        <strain evidence="7">CGMCC 1.12931</strain>
    </source>
</reference>
<dbReference type="EMBL" id="BMGM01000013">
    <property type="protein sequence ID" value="GGE44258.1"/>
    <property type="molecule type" value="Genomic_DNA"/>
</dbReference>
<dbReference type="InterPro" id="IPR001173">
    <property type="entry name" value="Glyco_trans_2-like"/>
</dbReference>
<dbReference type="InterPro" id="IPR029044">
    <property type="entry name" value="Nucleotide-diphossugar_trans"/>
</dbReference>
<keyword evidence="3 6" id="KW-0808">Transferase</keyword>
<dbReference type="Pfam" id="PF00535">
    <property type="entry name" value="Glycos_transf_2"/>
    <property type="match status" value="1"/>
</dbReference>
<evidence type="ECO:0000256" key="4">
    <source>
        <dbReference type="SAM" id="Phobius"/>
    </source>
</evidence>
<evidence type="ECO:0000256" key="1">
    <source>
        <dbReference type="ARBA" id="ARBA00006739"/>
    </source>
</evidence>
<evidence type="ECO:0000313" key="6">
    <source>
        <dbReference type="EMBL" id="GGE44258.1"/>
    </source>
</evidence>
<dbReference type="PANTHER" id="PTHR43630:SF1">
    <property type="entry name" value="POLY-BETA-1,6-N-ACETYL-D-GLUCOSAMINE SYNTHASE"/>
    <property type="match status" value="1"/>
</dbReference>
<name>A0ABQ1SMP5_9FLAO</name>
<keyword evidence="4" id="KW-0812">Transmembrane</keyword>
<keyword evidence="2" id="KW-0328">Glycosyltransferase</keyword>
<dbReference type="GO" id="GO:0016740">
    <property type="term" value="F:transferase activity"/>
    <property type="evidence" value="ECO:0007669"/>
    <property type="project" value="UniProtKB-KW"/>
</dbReference>
<keyword evidence="7" id="KW-1185">Reference proteome</keyword>
<dbReference type="Gene3D" id="3.90.550.10">
    <property type="entry name" value="Spore Coat Polysaccharide Biosynthesis Protein SpsA, Chain A"/>
    <property type="match status" value="1"/>
</dbReference>
<feature type="transmembrane region" description="Helical" evidence="4">
    <location>
        <begin position="307"/>
        <end position="323"/>
    </location>
</feature>
<evidence type="ECO:0000256" key="3">
    <source>
        <dbReference type="ARBA" id="ARBA00022679"/>
    </source>
</evidence>
<organism evidence="6 7">
    <name type="scientific">Psychroflexus planctonicus</name>
    <dbReference type="NCBI Taxonomy" id="1526575"/>
    <lineage>
        <taxon>Bacteria</taxon>
        <taxon>Pseudomonadati</taxon>
        <taxon>Bacteroidota</taxon>
        <taxon>Flavobacteriia</taxon>
        <taxon>Flavobacteriales</taxon>
        <taxon>Flavobacteriaceae</taxon>
        <taxon>Psychroflexus</taxon>
    </lineage>
</organism>
<dbReference type="PANTHER" id="PTHR43630">
    <property type="entry name" value="POLY-BETA-1,6-N-ACETYL-D-GLUCOSAMINE SYNTHASE"/>
    <property type="match status" value="1"/>
</dbReference>
<keyword evidence="4" id="KW-1133">Transmembrane helix</keyword>
<accession>A0ABQ1SMP5</accession>
<evidence type="ECO:0000259" key="5">
    <source>
        <dbReference type="Pfam" id="PF00535"/>
    </source>
</evidence>
<keyword evidence="4" id="KW-0472">Membrane</keyword>
<gene>
    <name evidence="6" type="ORF">GCM10010832_25360</name>
</gene>
<evidence type="ECO:0000256" key="2">
    <source>
        <dbReference type="ARBA" id="ARBA00022676"/>
    </source>
</evidence>
<feature type="transmembrane region" description="Helical" evidence="4">
    <location>
        <begin position="280"/>
        <end position="301"/>
    </location>
</feature>
<dbReference type="SUPFAM" id="SSF53448">
    <property type="entry name" value="Nucleotide-diphospho-sugar transferases"/>
    <property type="match status" value="1"/>
</dbReference>
<comment type="caution">
    <text evidence="6">The sequence shown here is derived from an EMBL/GenBank/DDBJ whole genome shotgun (WGS) entry which is preliminary data.</text>
</comment>
<feature type="transmembrane region" description="Helical" evidence="4">
    <location>
        <begin position="6"/>
        <end position="30"/>
    </location>
</feature>
<feature type="domain" description="Glycosyltransferase 2-like" evidence="5">
    <location>
        <begin position="47"/>
        <end position="180"/>
    </location>
</feature>
<dbReference type="Proteomes" id="UP000599179">
    <property type="component" value="Unassembled WGS sequence"/>
</dbReference>
<proteinExistence type="inferred from homology"/>
<protein>
    <submittedName>
        <fullName evidence="6">Glycosyl transferase family 2</fullName>
    </submittedName>
</protein>
<comment type="similarity">
    <text evidence="1">Belongs to the glycosyltransferase 2 family.</text>
</comment>
<evidence type="ECO:0000313" key="7">
    <source>
        <dbReference type="Proteomes" id="UP000599179"/>
    </source>
</evidence>
<sequence length="366" mass="42315">MNFLAVLEWIFFTASSLYFIYLLSFLKLLFYNSTNSTPSTKDSQFVSVLICAKNEAKNLQLHLPIILKQNHPHFEVVVVNDQSSDNTLQVLESFQKNYAHLKVFTTTEKSSKKKALALAKKKAQGSVYVLTDADCLVNSTTWLTIMVSEIQKESQVVLGYAPHFTKSYFLNKLQRFETLTTALQYFTAALYNAPYMGVGRNLAYTKQLDKEIKFSKAEKKLLSGDDDLWIQKAKQLTQIKIQLAKHSFAYSHAEPSLKSWWKQKSRHISTAAHYQFKDQFILSGIFITKFAFWMSFIAMTFLSNSESFWMVFSMLCVILLLIYKLASTKLNEAKLWYLSPILDFSLICFQFCLFISNLVSPFRKWK</sequence>